<dbReference type="Proteomes" id="UP001143856">
    <property type="component" value="Unassembled WGS sequence"/>
</dbReference>
<protein>
    <submittedName>
        <fullName evidence="1">Uncharacterized protein</fullName>
    </submittedName>
</protein>
<organism evidence="1 2">
    <name type="scientific">Xylaria curta</name>
    <dbReference type="NCBI Taxonomy" id="42375"/>
    <lineage>
        <taxon>Eukaryota</taxon>
        <taxon>Fungi</taxon>
        <taxon>Dikarya</taxon>
        <taxon>Ascomycota</taxon>
        <taxon>Pezizomycotina</taxon>
        <taxon>Sordariomycetes</taxon>
        <taxon>Xylariomycetidae</taxon>
        <taxon>Xylariales</taxon>
        <taxon>Xylariaceae</taxon>
        <taxon>Xylaria</taxon>
    </lineage>
</organism>
<sequence>MPRPSSSKVYNIVYPADFTHNTAAGARDINKITTAPRSSPDECLILQGYMQGAAAAVDALSGLTSASPYDHACNIDNNGGTTSNNASGLPAAFDKGVSDNWVIFLHYNTSSLPEPPDGFESNAFPELILGDFGHAAEEGDVEHYVMPGAWNTPRVISEWHDVYSIFHTAKQLFSK</sequence>
<keyword evidence="2" id="KW-1185">Reference proteome</keyword>
<accession>A0ACC1P1E4</accession>
<reference evidence="1" key="1">
    <citation type="submission" date="2022-10" db="EMBL/GenBank/DDBJ databases">
        <title>Genome Sequence of Xylaria curta.</title>
        <authorList>
            <person name="Buettner E."/>
        </authorList>
    </citation>
    <scope>NUCLEOTIDE SEQUENCE</scope>
    <source>
        <strain evidence="1">Babe10</strain>
    </source>
</reference>
<dbReference type="EMBL" id="JAPDGR010001139">
    <property type="protein sequence ID" value="KAJ2985230.1"/>
    <property type="molecule type" value="Genomic_DNA"/>
</dbReference>
<comment type="caution">
    <text evidence="1">The sequence shown here is derived from an EMBL/GenBank/DDBJ whole genome shotgun (WGS) entry which is preliminary data.</text>
</comment>
<proteinExistence type="predicted"/>
<evidence type="ECO:0000313" key="1">
    <source>
        <dbReference type="EMBL" id="KAJ2985230.1"/>
    </source>
</evidence>
<evidence type="ECO:0000313" key="2">
    <source>
        <dbReference type="Proteomes" id="UP001143856"/>
    </source>
</evidence>
<name>A0ACC1P1E4_9PEZI</name>
<gene>
    <name evidence="1" type="ORF">NUW58_g5647</name>
</gene>